<organism evidence="4 5">
    <name type="scientific">Solimicrobium silvestre</name>
    <dbReference type="NCBI Taxonomy" id="2099400"/>
    <lineage>
        <taxon>Bacteria</taxon>
        <taxon>Pseudomonadati</taxon>
        <taxon>Pseudomonadota</taxon>
        <taxon>Betaproteobacteria</taxon>
        <taxon>Burkholderiales</taxon>
        <taxon>Oxalobacteraceae</taxon>
        <taxon>Solimicrobium</taxon>
    </lineage>
</organism>
<dbReference type="EMBL" id="PUGF01000009">
    <property type="protein sequence ID" value="PRC93058.1"/>
    <property type="molecule type" value="Genomic_DNA"/>
</dbReference>
<evidence type="ECO:0000256" key="1">
    <source>
        <dbReference type="SAM" id="MobiDB-lite"/>
    </source>
</evidence>
<evidence type="ECO:0000259" key="3">
    <source>
        <dbReference type="Pfam" id="PF13511"/>
    </source>
</evidence>
<feature type="compositionally biased region" description="Polar residues" evidence="1">
    <location>
        <begin position="126"/>
        <end position="144"/>
    </location>
</feature>
<feature type="compositionally biased region" description="Basic and acidic residues" evidence="1">
    <location>
        <begin position="82"/>
        <end position="108"/>
    </location>
</feature>
<feature type="compositionally biased region" description="Polar residues" evidence="1">
    <location>
        <begin position="61"/>
        <end position="74"/>
    </location>
</feature>
<dbReference type="Proteomes" id="UP000237839">
    <property type="component" value="Unassembled WGS sequence"/>
</dbReference>
<feature type="compositionally biased region" description="Basic and acidic residues" evidence="1">
    <location>
        <begin position="115"/>
        <end position="125"/>
    </location>
</feature>
<evidence type="ECO:0000313" key="4">
    <source>
        <dbReference type="EMBL" id="PRC93058.1"/>
    </source>
</evidence>
<accession>A0A2S9GZC9</accession>
<comment type="caution">
    <text evidence="4">The sequence shown here is derived from an EMBL/GenBank/DDBJ whole genome shotgun (WGS) entry which is preliminary data.</text>
</comment>
<proteinExistence type="predicted"/>
<sequence>MKLSIRHTLIVLATLATISTSALAQYVWLDEKGNKQFSDQPPPASVPKNKILKFSGKIIDNQDSSTDADNSKAGTTKPADSLADKELAFKKRRDELAAKEKKDADEAKASAAKSDNCKRMREYKQSLDSGQRISQMDATGQKSYMTDEKRAQEQTQLSQNLSDCGN</sequence>
<evidence type="ECO:0000256" key="2">
    <source>
        <dbReference type="SAM" id="SignalP"/>
    </source>
</evidence>
<keyword evidence="5" id="KW-1185">Reference proteome</keyword>
<name>A0A2S9GZC9_9BURK</name>
<reference evidence="4 5" key="1">
    <citation type="submission" date="2018-02" db="EMBL/GenBank/DDBJ databases">
        <title>Solimicrobium silvestre gen. nov., sp. nov., isolated from alpine forest soil.</title>
        <authorList>
            <person name="Margesin R."/>
            <person name="Albuquerque L."/>
            <person name="Zhang D.-C."/>
            <person name="Froufe H.J.C."/>
            <person name="Severino R."/>
            <person name="Roxo I."/>
            <person name="Egas C."/>
            <person name="Da Costa M.S."/>
        </authorList>
    </citation>
    <scope>NUCLEOTIDE SEQUENCE [LARGE SCALE GENOMIC DNA]</scope>
    <source>
        <strain evidence="4 5">S20-91</strain>
    </source>
</reference>
<feature type="region of interest" description="Disordered" evidence="1">
    <location>
        <begin position="57"/>
        <end position="166"/>
    </location>
</feature>
<dbReference type="OrthoDB" id="9181422at2"/>
<protein>
    <recommendedName>
        <fullName evidence="3">DUF4124 domain-containing protein</fullName>
    </recommendedName>
</protein>
<feature type="domain" description="DUF4124" evidence="3">
    <location>
        <begin position="13"/>
        <end position="50"/>
    </location>
</feature>
<keyword evidence="2" id="KW-0732">Signal</keyword>
<dbReference type="Pfam" id="PF13511">
    <property type="entry name" value="DUF4124"/>
    <property type="match status" value="1"/>
</dbReference>
<dbReference type="RefSeq" id="WP_105531799.1">
    <property type="nucleotide sequence ID" value="NZ_PUGF01000009.1"/>
</dbReference>
<dbReference type="AlphaFoldDB" id="A0A2S9GZC9"/>
<dbReference type="InterPro" id="IPR025392">
    <property type="entry name" value="DUF4124"/>
</dbReference>
<feature type="compositionally biased region" description="Polar residues" evidence="1">
    <location>
        <begin position="153"/>
        <end position="166"/>
    </location>
</feature>
<evidence type="ECO:0000313" key="5">
    <source>
        <dbReference type="Proteomes" id="UP000237839"/>
    </source>
</evidence>
<feature type="chain" id="PRO_5016376958" description="DUF4124 domain-containing protein" evidence="2">
    <location>
        <begin position="25"/>
        <end position="166"/>
    </location>
</feature>
<gene>
    <name evidence="4" type="ORF">S2091_2144</name>
</gene>
<feature type="signal peptide" evidence="2">
    <location>
        <begin position="1"/>
        <end position="24"/>
    </location>
</feature>